<evidence type="ECO:0000313" key="3">
    <source>
        <dbReference type="EMBL" id="MDO7854911.1"/>
    </source>
</evidence>
<sequence length="257" mass="29689">MMTLNLNGYIPMLEEVPIQSAFQEIITETVEQLAWLFKTKLHSVYVYGSVARGSATPQQSDLDLCVILLQPATVQENAGLTEMQLQLVTQYSNVSKIDFDIGLYSEVIDKDNLYSWGYWIKHQCRCIYGADLSTQFNPFMPSRQIAEEVNGDFVEVLNGYIQKIKNCNNFDELKLLQRAAARKLIRSTDVLRLDTDRDWPSSLKDYMQKFTGRYPEQKSRLDYFFTQSLHPSADTNQFIDNLIAFINWLDHERNIAG</sequence>
<dbReference type="EMBL" id="JARRYG010000017">
    <property type="protein sequence ID" value="MDG4697588.1"/>
    <property type="molecule type" value="Genomic_DNA"/>
</dbReference>
<reference evidence="3" key="3">
    <citation type="journal article" date="2024" name="Int. J. Antimicrob. Agents">
        <title>Identification of a novel Providencia species showing multi-drug-resistant in three patients with hospital-acquired infection.</title>
        <authorList>
            <person name="Yang W."/>
            <person name="Chen J."/>
            <person name="Yang F."/>
            <person name="Ji P."/>
            <person name="Shen S."/>
            <person name="Yin D."/>
            <person name="Hu F."/>
        </authorList>
    </citation>
    <scope>NUCLEOTIDE SEQUENCE</scope>
    <source>
        <strain evidence="3">CRE-138-0111</strain>
    </source>
</reference>
<evidence type="ECO:0000313" key="2">
    <source>
        <dbReference type="EMBL" id="MDG4697588.1"/>
    </source>
</evidence>
<keyword evidence="5" id="KW-1185">Reference proteome</keyword>
<reference evidence="3" key="2">
    <citation type="submission" date="2023-07" db="EMBL/GenBank/DDBJ databases">
        <authorList>
            <person name="Yang W."/>
            <person name="Chen J."/>
            <person name="Ji P."/>
            <person name="Hu F."/>
        </authorList>
    </citation>
    <scope>NUCLEOTIDE SEQUENCE</scope>
    <source>
        <strain evidence="3">CRE-138-0111</strain>
    </source>
</reference>
<dbReference type="Pfam" id="PF01909">
    <property type="entry name" value="NTP_transf_2"/>
    <property type="match status" value="1"/>
</dbReference>
<dbReference type="EC" id="2.7.7.-" evidence="2"/>
<keyword evidence="2" id="KW-0808">Transferase</keyword>
<proteinExistence type="predicted"/>
<feature type="domain" description="Polymerase nucleotidyl transferase" evidence="1">
    <location>
        <begin position="29"/>
        <end position="90"/>
    </location>
</feature>
<name>A0AA42FJ52_9GAMM</name>
<evidence type="ECO:0000259" key="1">
    <source>
        <dbReference type="Pfam" id="PF01909"/>
    </source>
</evidence>
<dbReference type="Proteomes" id="UP001156701">
    <property type="component" value="Unassembled WGS sequence"/>
</dbReference>
<dbReference type="AlphaFoldDB" id="A0AA42FJ52"/>
<dbReference type="SUPFAM" id="SSF81301">
    <property type="entry name" value="Nucleotidyltransferase"/>
    <property type="match status" value="1"/>
</dbReference>
<gene>
    <name evidence="2" type="ORF">P7V44_15215</name>
    <name evidence="3" type="ORF">Q5E86_00670</name>
</gene>
<reference evidence="2" key="1">
    <citation type="submission" date="2023-03" db="EMBL/GenBank/DDBJ databases">
        <title>a new species belonging to Providencia genus.</title>
        <authorList>
            <person name="Yang W."/>
            <person name="Hu F."/>
            <person name="Shen S."/>
            <person name="Ding L."/>
            <person name="Yin D."/>
        </authorList>
    </citation>
    <scope>NUCLEOTIDE SEQUENCE</scope>
    <source>
        <strain evidence="2">CRE-3FA-0001</strain>
    </source>
</reference>
<dbReference type="CDD" id="cd05403">
    <property type="entry name" value="NT_KNTase_like"/>
    <property type="match status" value="1"/>
</dbReference>
<protein>
    <submittedName>
        <fullName evidence="2">Nucleotidyltransferase domain-containing protein</fullName>
        <ecNumber evidence="2">2.7.7.-</ecNumber>
    </submittedName>
</protein>
<comment type="caution">
    <text evidence="2">The sequence shown here is derived from an EMBL/GenBank/DDBJ whole genome shotgun (WGS) entry which is preliminary data.</text>
</comment>
<dbReference type="InterPro" id="IPR002934">
    <property type="entry name" value="Polymerase_NTP_transf_dom"/>
</dbReference>
<dbReference type="GO" id="GO:0016779">
    <property type="term" value="F:nucleotidyltransferase activity"/>
    <property type="evidence" value="ECO:0007669"/>
    <property type="project" value="UniProtKB-KW"/>
</dbReference>
<accession>A0AA42FJ52</accession>
<dbReference type="EMBL" id="JAUQTG010000001">
    <property type="protein sequence ID" value="MDO7854911.1"/>
    <property type="molecule type" value="Genomic_DNA"/>
</dbReference>
<evidence type="ECO:0000313" key="5">
    <source>
        <dbReference type="Proteomes" id="UP001176478"/>
    </source>
</evidence>
<dbReference type="Proteomes" id="UP001176478">
    <property type="component" value="Unassembled WGS sequence"/>
</dbReference>
<dbReference type="Gene3D" id="3.30.460.10">
    <property type="entry name" value="Beta Polymerase, domain 2"/>
    <property type="match status" value="1"/>
</dbReference>
<organism evidence="2 4">
    <name type="scientific">Providencia huashanensis</name>
    <dbReference type="NCBI Taxonomy" id="3037798"/>
    <lineage>
        <taxon>Bacteria</taxon>
        <taxon>Pseudomonadati</taxon>
        <taxon>Pseudomonadota</taxon>
        <taxon>Gammaproteobacteria</taxon>
        <taxon>Enterobacterales</taxon>
        <taxon>Morganellaceae</taxon>
        <taxon>Providencia</taxon>
    </lineage>
</organism>
<keyword evidence="2" id="KW-0548">Nucleotidyltransferase</keyword>
<evidence type="ECO:0000313" key="4">
    <source>
        <dbReference type="Proteomes" id="UP001156701"/>
    </source>
</evidence>
<dbReference type="RefSeq" id="WP_166687134.1">
    <property type="nucleotide sequence ID" value="NZ_JARRYG010000017.1"/>
</dbReference>
<dbReference type="InterPro" id="IPR043519">
    <property type="entry name" value="NT_sf"/>
</dbReference>